<dbReference type="InterPro" id="IPR029759">
    <property type="entry name" value="GPX_AS"/>
</dbReference>
<dbReference type="AlphaFoldDB" id="A0A0S2SJV3"/>
<dbReference type="PANTHER" id="PTHR11592">
    <property type="entry name" value="GLUTATHIONE PEROXIDASE"/>
    <property type="match status" value="1"/>
</dbReference>
<sequence>MKILLSAALLAATTAQACPDYLNLELRELATTTRHHLCQLTEGKVVLVVNTASYCGYTRQFASLERLHRQYAQRGLVVLGFPSNDFRQEDGSEEKAAGVCRRDYGVTFPMFNFSHVRGAEANALFKALAAYSRAPDWNFNKYLLGRDGKLIARYGAGQTPDRNPLLRQIEQALSQ</sequence>
<dbReference type="GO" id="GO:0004601">
    <property type="term" value="F:peroxidase activity"/>
    <property type="evidence" value="ECO:0007669"/>
    <property type="project" value="UniProtKB-KW"/>
</dbReference>
<dbReference type="SUPFAM" id="SSF52833">
    <property type="entry name" value="Thioredoxin-like"/>
    <property type="match status" value="1"/>
</dbReference>
<dbReference type="PROSITE" id="PS00460">
    <property type="entry name" value="GLUTATHIONE_PEROXID_1"/>
    <property type="match status" value="1"/>
</dbReference>
<dbReference type="InterPro" id="IPR013766">
    <property type="entry name" value="Thioredoxin_domain"/>
</dbReference>
<evidence type="ECO:0000313" key="8">
    <source>
        <dbReference type="EMBL" id="ALP41992.1"/>
    </source>
</evidence>
<reference evidence="9 11" key="3">
    <citation type="submission" date="2021-09" db="EMBL/GenBank/DDBJ databases">
        <title>Aeromonas schubertii isolated from Asian sea bass.</title>
        <authorList>
            <person name="Pinpimai K."/>
        </authorList>
    </citation>
    <scope>NUCLEOTIDE SEQUENCE [LARGE SCALE GENOMIC DNA]</scope>
    <source>
        <strain evidence="9 11">CHULA2021a</strain>
    </source>
</reference>
<dbReference type="EMBL" id="JAIRBT010000005">
    <property type="protein sequence ID" value="MBZ6065521.1"/>
    <property type="molecule type" value="Genomic_DNA"/>
</dbReference>
<evidence type="ECO:0000256" key="3">
    <source>
        <dbReference type="ARBA" id="ARBA00023002"/>
    </source>
</evidence>
<feature type="active site" evidence="4">
    <location>
        <position position="55"/>
    </location>
</feature>
<dbReference type="PATRIC" id="fig|652.5.peg.476"/>
<dbReference type="PIRSF" id="PIRSF000303">
    <property type="entry name" value="Glutathion_perox"/>
    <property type="match status" value="1"/>
</dbReference>
<evidence type="ECO:0000256" key="1">
    <source>
        <dbReference type="ARBA" id="ARBA00006926"/>
    </source>
</evidence>
<dbReference type="GO" id="GO:0034599">
    <property type="term" value="P:cellular response to oxidative stress"/>
    <property type="evidence" value="ECO:0007669"/>
    <property type="project" value="TreeGrafter"/>
</dbReference>
<evidence type="ECO:0000313" key="9">
    <source>
        <dbReference type="EMBL" id="MBZ6065521.1"/>
    </source>
</evidence>
<feature type="chain" id="PRO_5006604491" description="Glutathione peroxidase" evidence="6">
    <location>
        <begin position="18"/>
        <end position="175"/>
    </location>
</feature>
<dbReference type="Proteomes" id="UP000774958">
    <property type="component" value="Unassembled WGS sequence"/>
</dbReference>
<accession>A0A0S2SJV3</accession>
<keyword evidence="11" id="KW-1185">Reference proteome</keyword>
<dbReference type="Pfam" id="PF00255">
    <property type="entry name" value="GSHPx"/>
    <property type="match status" value="1"/>
</dbReference>
<protein>
    <recommendedName>
        <fullName evidence="5">Glutathione peroxidase</fullName>
    </recommendedName>
</protein>
<name>A0A0S2SJV3_9GAMM</name>
<dbReference type="PRINTS" id="PR01011">
    <property type="entry name" value="GLUTPROXDASE"/>
</dbReference>
<feature type="signal peptide" evidence="6">
    <location>
        <begin position="1"/>
        <end position="17"/>
    </location>
</feature>
<dbReference type="EMBL" id="CP013067">
    <property type="protein sequence ID" value="ALP41992.1"/>
    <property type="molecule type" value="Genomic_DNA"/>
</dbReference>
<dbReference type="KEGG" id="asr:WL1483_2573"/>
<reference evidence="10" key="1">
    <citation type="submission" date="2015-10" db="EMBL/GenBank/DDBJ databases">
        <title>Complete Genome Sequence of Aeromonas schubertii strain WL1483.</title>
        <authorList>
            <person name="Liu L."/>
        </authorList>
    </citation>
    <scope>NUCLEOTIDE SEQUENCE [LARGE SCALE GENOMIC DNA]</scope>
    <source>
        <strain evidence="10">WL1483</strain>
    </source>
</reference>
<evidence type="ECO:0000313" key="10">
    <source>
        <dbReference type="Proteomes" id="UP000058114"/>
    </source>
</evidence>
<dbReference type="InterPro" id="IPR000889">
    <property type="entry name" value="Glutathione_peroxidase"/>
</dbReference>
<feature type="domain" description="Thioredoxin" evidence="7">
    <location>
        <begin position="6"/>
        <end position="174"/>
    </location>
</feature>
<evidence type="ECO:0000256" key="5">
    <source>
        <dbReference type="RuleBase" id="RU000499"/>
    </source>
</evidence>
<evidence type="ECO:0000256" key="4">
    <source>
        <dbReference type="PIRSR" id="PIRSR000303-1"/>
    </source>
</evidence>
<reference evidence="8 10" key="2">
    <citation type="journal article" date="2016" name="Genome Announc.">
        <title>Complete Genome Sequence of the Highly Virulent Aeromonas schubertii Strain WL1483, Isolated from Diseased Snakehead Fish (Channa argus) in China.</title>
        <authorList>
            <person name="Liu L."/>
            <person name="Li N."/>
            <person name="Zhang D."/>
            <person name="Fu X."/>
            <person name="Shi C."/>
            <person name="Lin Q."/>
            <person name="Hao G."/>
        </authorList>
    </citation>
    <scope>NUCLEOTIDE SEQUENCE [LARGE SCALE GENOMIC DNA]</scope>
    <source>
        <strain evidence="8 10">WL1483</strain>
    </source>
</reference>
<dbReference type="PROSITE" id="PS51352">
    <property type="entry name" value="THIOREDOXIN_2"/>
    <property type="match status" value="1"/>
</dbReference>
<keyword evidence="3 5" id="KW-0560">Oxidoreductase</keyword>
<dbReference type="Gene3D" id="3.40.30.10">
    <property type="entry name" value="Glutaredoxin"/>
    <property type="match status" value="1"/>
</dbReference>
<keyword evidence="6" id="KW-0732">Signal</keyword>
<evidence type="ECO:0000256" key="2">
    <source>
        <dbReference type="ARBA" id="ARBA00022559"/>
    </source>
</evidence>
<dbReference type="Proteomes" id="UP000058114">
    <property type="component" value="Chromosome"/>
</dbReference>
<keyword evidence="2 5" id="KW-0575">Peroxidase</keyword>
<dbReference type="CDD" id="cd00340">
    <property type="entry name" value="GSH_Peroxidase"/>
    <property type="match status" value="1"/>
</dbReference>
<evidence type="ECO:0000313" key="11">
    <source>
        <dbReference type="Proteomes" id="UP000774958"/>
    </source>
</evidence>
<dbReference type="RefSeq" id="WP_060583833.1">
    <property type="nucleotide sequence ID" value="NZ_CP013067.1"/>
</dbReference>
<organism evidence="8 10">
    <name type="scientific">Aeromonas schubertii</name>
    <dbReference type="NCBI Taxonomy" id="652"/>
    <lineage>
        <taxon>Bacteria</taxon>
        <taxon>Pseudomonadati</taxon>
        <taxon>Pseudomonadota</taxon>
        <taxon>Gammaproteobacteria</taxon>
        <taxon>Aeromonadales</taxon>
        <taxon>Aeromonadaceae</taxon>
        <taxon>Aeromonas</taxon>
    </lineage>
</organism>
<proteinExistence type="inferred from homology"/>
<dbReference type="PANTHER" id="PTHR11592:SF44">
    <property type="entry name" value="GLUTATHIONE PEROXIDASE"/>
    <property type="match status" value="1"/>
</dbReference>
<dbReference type="PROSITE" id="PS51257">
    <property type="entry name" value="PROKAR_LIPOPROTEIN"/>
    <property type="match status" value="1"/>
</dbReference>
<dbReference type="PROSITE" id="PS51355">
    <property type="entry name" value="GLUTATHIONE_PEROXID_3"/>
    <property type="match status" value="1"/>
</dbReference>
<gene>
    <name evidence="8" type="primary">gpwA</name>
    <name evidence="9" type="ORF">LA374_04725</name>
    <name evidence="8" type="ORF">WL1483_2573</name>
</gene>
<evidence type="ECO:0000259" key="7">
    <source>
        <dbReference type="PROSITE" id="PS51352"/>
    </source>
</evidence>
<comment type="similarity">
    <text evidence="1 5">Belongs to the glutathione peroxidase family.</text>
</comment>
<dbReference type="InterPro" id="IPR036249">
    <property type="entry name" value="Thioredoxin-like_sf"/>
</dbReference>
<evidence type="ECO:0000256" key="6">
    <source>
        <dbReference type="SAM" id="SignalP"/>
    </source>
</evidence>